<keyword evidence="6 7" id="KW-0472">Membrane</keyword>
<evidence type="ECO:0000256" key="7">
    <source>
        <dbReference type="SAM" id="Phobius"/>
    </source>
</evidence>
<evidence type="ECO:0000256" key="1">
    <source>
        <dbReference type="ARBA" id="ARBA00004651"/>
    </source>
</evidence>
<keyword evidence="5 7" id="KW-1133">Transmembrane helix</keyword>
<dbReference type="GO" id="GO:0005886">
    <property type="term" value="C:plasma membrane"/>
    <property type="evidence" value="ECO:0007669"/>
    <property type="project" value="UniProtKB-SubCell"/>
</dbReference>
<dbReference type="AlphaFoldDB" id="A0A2C9D1D6"/>
<feature type="signal peptide" evidence="8">
    <location>
        <begin position="1"/>
        <end position="21"/>
    </location>
</feature>
<feature type="transmembrane region" description="Helical" evidence="7">
    <location>
        <begin position="95"/>
        <end position="117"/>
    </location>
</feature>
<feature type="chain" id="PRO_5012564582" evidence="8">
    <location>
        <begin position="22"/>
        <end position="389"/>
    </location>
</feature>
<organism evidence="10 11">
    <name type="scientific">Hartmannibacter diazotrophicus</name>
    <dbReference type="NCBI Taxonomy" id="1482074"/>
    <lineage>
        <taxon>Bacteria</taxon>
        <taxon>Pseudomonadati</taxon>
        <taxon>Pseudomonadota</taxon>
        <taxon>Alphaproteobacteria</taxon>
        <taxon>Hyphomicrobiales</taxon>
        <taxon>Pleomorphomonadaceae</taxon>
        <taxon>Hartmannibacter</taxon>
    </lineage>
</organism>
<feature type="transmembrane region" description="Helical" evidence="7">
    <location>
        <begin position="359"/>
        <end position="379"/>
    </location>
</feature>
<comment type="subcellular location">
    <subcellularLocation>
        <location evidence="1">Cell membrane</location>
        <topology evidence="1">Multi-pass membrane protein</topology>
    </subcellularLocation>
</comment>
<keyword evidence="8" id="KW-0732">Signal</keyword>
<keyword evidence="4 7" id="KW-0812">Transmembrane</keyword>
<keyword evidence="3" id="KW-1003">Cell membrane</keyword>
<dbReference type="InterPro" id="IPR036259">
    <property type="entry name" value="MFS_trans_sf"/>
</dbReference>
<evidence type="ECO:0000313" key="11">
    <source>
        <dbReference type="Proteomes" id="UP000223606"/>
    </source>
</evidence>
<evidence type="ECO:0000256" key="8">
    <source>
        <dbReference type="SAM" id="SignalP"/>
    </source>
</evidence>
<feature type="transmembrane region" description="Helical" evidence="7">
    <location>
        <begin position="156"/>
        <end position="175"/>
    </location>
</feature>
<evidence type="ECO:0000259" key="9">
    <source>
        <dbReference type="PROSITE" id="PS50850"/>
    </source>
</evidence>
<feature type="transmembrane region" description="Helical" evidence="7">
    <location>
        <begin position="270"/>
        <end position="287"/>
    </location>
</feature>
<feature type="transmembrane region" description="Helical" evidence="7">
    <location>
        <begin position="70"/>
        <end position="89"/>
    </location>
</feature>
<feature type="transmembrane region" description="Helical" evidence="7">
    <location>
        <begin position="129"/>
        <end position="150"/>
    </location>
</feature>
<dbReference type="RefSeq" id="WP_245884140.1">
    <property type="nucleotide sequence ID" value="NZ_LT960614.1"/>
</dbReference>
<dbReference type="PANTHER" id="PTHR23517:SF13">
    <property type="entry name" value="MAJOR FACILITATOR SUPERFAMILY MFS_1"/>
    <property type="match status" value="1"/>
</dbReference>
<dbReference type="InterPro" id="IPR011701">
    <property type="entry name" value="MFS"/>
</dbReference>
<dbReference type="SUPFAM" id="SSF103473">
    <property type="entry name" value="MFS general substrate transporter"/>
    <property type="match status" value="1"/>
</dbReference>
<dbReference type="InterPro" id="IPR005829">
    <property type="entry name" value="Sugar_transporter_CS"/>
</dbReference>
<dbReference type="PANTHER" id="PTHR23517">
    <property type="entry name" value="RESISTANCE PROTEIN MDTM, PUTATIVE-RELATED-RELATED"/>
    <property type="match status" value="1"/>
</dbReference>
<sequence>MRATTLYAVIAAITFSATSSAPTPLYHLYQQSLHLSALAITLVFAAYAFAMLGALLTVAKLSDYVGRRPMILAALLLNALALVIFIVAGSAEILILARVVQGVATGIALATLGAAIVDTDPRNGAVYNSFTAFLGLTVGSLLAGALVSWAPLPTQLVYMVLLAVSLVEALVVFVMPETIDSKPGALRALLPNVAIPAKARPALIRLMPLNLAAWALGGFYLSLMPTLVAVATGSRTPFTGAAVVAALMLTGTLTVLWLRSSRPERLVRTGGVWLGLGIALTLVAIQQQSAAGMLAATVVAGVGFGATYSGNLRTLLPLAGEHERAGLLAAYFVESYLFFAIPAIGAGILAPVFGLVPTAFLYGGVLIALSMLSLLAGRVSPSASPLGVR</sequence>
<accession>A0A2C9D1D6</accession>
<evidence type="ECO:0000313" key="10">
    <source>
        <dbReference type="EMBL" id="SON54177.1"/>
    </source>
</evidence>
<keyword evidence="2" id="KW-0813">Transport</keyword>
<dbReference type="InterPro" id="IPR050171">
    <property type="entry name" value="MFS_Transporters"/>
</dbReference>
<dbReference type="EMBL" id="LT960614">
    <property type="protein sequence ID" value="SON54177.1"/>
    <property type="molecule type" value="Genomic_DNA"/>
</dbReference>
<feature type="domain" description="Major facilitator superfamily (MFS) profile" evidence="9">
    <location>
        <begin position="1"/>
        <end position="389"/>
    </location>
</feature>
<dbReference type="Pfam" id="PF07690">
    <property type="entry name" value="MFS_1"/>
    <property type="match status" value="1"/>
</dbReference>
<dbReference type="PROSITE" id="PS00216">
    <property type="entry name" value="SUGAR_TRANSPORT_1"/>
    <property type="match status" value="1"/>
</dbReference>
<evidence type="ECO:0000256" key="2">
    <source>
        <dbReference type="ARBA" id="ARBA00022448"/>
    </source>
</evidence>
<dbReference type="Proteomes" id="UP000223606">
    <property type="component" value="Chromosome 1"/>
</dbReference>
<feature type="transmembrane region" description="Helical" evidence="7">
    <location>
        <begin position="238"/>
        <end position="258"/>
    </location>
</feature>
<proteinExistence type="predicted"/>
<dbReference type="GO" id="GO:0022857">
    <property type="term" value="F:transmembrane transporter activity"/>
    <property type="evidence" value="ECO:0007669"/>
    <property type="project" value="InterPro"/>
</dbReference>
<keyword evidence="11" id="KW-1185">Reference proteome</keyword>
<evidence type="ECO:0000256" key="6">
    <source>
        <dbReference type="ARBA" id="ARBA00023136"/>
    </source>
</evidence>
<feature type="transmembrane region" description="Helical" evidence="7">
    <location>
        <begin position="293"/>
        <end position="316"/>
    </location>
</feature>
<feature type="transmembrane region" description="Helical" evidence="7">
    <location>
        <begin position="36"/>
        <end position="58"/>
    </location>
</feature>
<feature type="transmembrane region" description="Helical" evidence="7">
    <location>
        <begin position="211"/>
        <end position="232"/>
    </location>
</feature>
<dbReference type="Gene3D" id="1.20.1250.20">
    <property type="entry name" value="MFS general substrate transporter like domains"/>
    <property type="match status" value="1"/>
</dbReference>
<protein>
    <submittedName>
        <fullName evidence="10">Multidrug resistance protein D</fullName>
    </submittedName>
</protein>
<name>A0A2C9D1D6_9HYPH</name>
<evidence type="ECO:0000256" key="4">
    <source>
        <dbReference type="ARBA" id="ARBA00022692"/>
    </source>
</evidence>
<evidence type="ECO:0000256" key="5">
    <source>
        <dbReference type="ARBA" id="ARBA00022989"/>
    </source>
</evidence>
<dbReference type="PROSITE" id="PS50850">
    <property type="entry name" value="MFS"/>
    <property type="match status" value="1"/>
</dbReference>
<gene>
    <name evidence="10" type="ORF">HDIA_0636</name>
</gene>
<dbReference type="InterPro" id="IPR020846">
    <property type="entry name" value="MFS_dom"/>
</dbReference>
<reference evidence="11" key="1">
    <citation type="submission" date="2017-09" db="EMBL/GenBank/DDBJ databases">
        <title>Genome sequence of Nannocystis excedens DSM 71.</title>
        <authorList>
            <person name="Blom J."/>
        </authorList>
    </citation>
    <scope>NUCLEOTIDE SEQUENCE [LARGE SCALE GENOMIC DNA]</scope>
    <source>
        <strain evidence="11">type strain: E19</strain>
    </source>
</reference>
<feature type="transmembrane region" description="Helical" evidence="7">
    <location>
        <begin position="328"/>
        <end position="353"/>
    </location>
</feature>
<evidence type="ECO:0000256" key="3">
    <source>
        <dbReference type="ARBA" id="ARBA00022475"/>
    </source>
</evidence>
<dbReference type="KEGG" id="hdi:HDIA_0636"/>